<gene>
    <name evidence="2" type="ORF">PLBR_LOCUS6</name>
</gene>
<feature type="transmembrane region" description="Helical" evidence="1">
    <location>
        <begin position="521"/>
        <end position="544"/>
    </location>
</feature>
<keyword evidence="1" id="KW-0472">Membrane</keyword>
<keyword evidence="1" id="KW-1133">Transmembrane helix</keyword>
<reference evidence="2" key="1">
    <citation type="submission" date="2018-05" db="EMBL/GenBank/DDBJ databases">
        <authorList>
            <person name="Fogelqvist J."/>
        </authorList>
    </citation>
    <scope>NUCLEOTIDE SEQUENCE [LARGE SCALE GENOMIC DNA]</scope>
</reference>
<geneLocation type="mitochondrion" evidence="2"/>
<evidence type="ECO:0000256" key="1">
    <source>
        <dbReference type="SAM" id="Phobius"/>
    </source>
</evidence>
<proteinExistence type="predicted"/>
<name>A0A3P3YW90_PLABS</name>
<dbReference type="EMBL" id="LS992577">
    <property type="protein sequence ID" value="SYZ47162.1"/>
    <property type="molecule type" value="Genomic_DNA"/>
</dbReference>
<sequence>MLKGGSHDGIMFYSKFIISSLFRKSTFLLHIVVYGKLWFSSGKYRSVAVSKYVDRWNIKWHIGICHYNEQRIKRFYLIHSIRGIVLQYRFRIMNKSKKLIPKLVTMLSLKLWPMRSYSMEILELVKLRQKYISLLSYKHGMRSILVQSLIMDWVLKPDVCLAAIEIVSKSFQYLVPKLYLKASTHKFTWFTKITKKNLVAFYSKQLNYNRISKFSVKFFIYDKIVQELFMQLLEPVVDVHADFDNYGYCVGRNAPRALLHLYTILSENTICTQKRLFRFSTNLLEVKHILCGYFVNFFDTKGCNWIRINFPMPYFFKNIIIYWLRNLSFWLKTGGYIWNRFFSKSRIGVSLVNFILDGLRDIFNVEIERLNGQKKGRNCLNSTLYLRKQLEERLWLLVRYKDVFIVVIRKKSCLSFIQERFKVFSKARGLTVVIRTIEWLVWYKNISIYFLGFVFQRYVQIVRSFLRSLRLKFVIYIDFSVSSCILVNKKVCIEFRKVLIQFLCKMCKIFRSFFLKANNWFGSYTFSLFSHSIWFAWHFIIYSLNKRFFL</sequence>
<organism evidence="2">
    <name type="scientific">Plasmodiophora brassicae</name>
    <name type="common">Clubroot disease agent</name>
    <dbReference type="NCBI Taxonomy" id="37360"/>
    <lineage>
        <taxon>Eukaryota</taxon>
        <taxon>Sar</taxon>
        <taxon>Rhizaria</taxon>
        <taxon>Endomyxa</taxon>
        <taxon>Phytomyxea</taxon>
        <taxon>Plasmodiophorida</taxon>
        <taxon>Plasmodiophoridae</taxon>
        <taxon>Plasmodiophora</taxon>
    </lineage>
</organism>
<protein>
    <submittedName>
        <fullName evidence="2">67d53f6c-214e-4c0c-89d5-a45066f9d56e-CDS</fullName>
    </submittedName>
</protein>
<dbReference type="AlphaFoldDB" id="A0A3P3YW90"/>
<evidence type="ECO:0000313" key="2">
    <source>
        <dbReference type="EMBL" id="SYZ47162.1"/>
    </source>
</evidence>
<accession>A0A3P3YW90</accession>
<keyword evidence="2" id="KW-0496">Mitochondrion</keyword>
<keyword evidence="1" id="KW-0812">Transmembrane</keyword>